<keyword evidence="1" id="KW-1133">Transmembrane helix</keyword>
<protein>
    <submittedName>
        <fullName evidence="2">Uncharacterized protein</fullName>
    </submittedName>
</protein>
<name>A0A8S5RAZ5_9VIRU</name>
<reference evidence="2" key="1">
    <citation type="journal article" date="2021" name="Proc. Natl. Acad. Sci. U.S.A.">
        <title>A Catalog of Tens of Thousands of Viruses from Human Metagenomes Reveals Hidden Associations with Chronic Diseases.</title>
        <authorList>
            <person name="Tisza M.J."/>
            <person name="Buck C.B."/>
        </authorList>
    </citation>
    <scope>NUCLEOTIDE SEQUENCE</scope>
    <source>
        <strain evidence="2">CtQcs9</strain>
    </source>
</reference>
<evidence type="ECO:0000313" key="2">
    <source>
        <dbReference type="EMBL" id="DAE28140.1"/>
    </source>
</evidence>
<dbReference type="EMBL" id="BK059082">
    <property type="protein sequence ID" value="DAE28140.1"/>
    <property type="molecule type" value="Genomic_DNA"/>
</dbReference>
<keyword evidence="1" id="KW-0812">Transmembrane</keyword>
<evidence type="ECO:0000256" key="1">
    <source>
        <dbReference type="SAM" id="Phobius"/>
    </source>
</evidence>
<proteinExistence type="predicted"/>
<feature type="transmembrane region" description="Helical" evidence="1">
    <location>
        <begin position="20"/>
        <end position="43"/>
    </location>
</feature>
<sequence length="46" mass="5190">MSIPYGNPQERDLSESTSFLYKLFPFPIVIVATYGVVSLFDALDTF</sequence>
<keyword evidence="1" id="KW-0472">Membrane</keyword>
<accession>A0A8S5RAZ5</accession>
<organism evidence="2">
    <name type="scientific">virus sp. ctQcs9</name>
    <dbReference type="NCBI Taxonomy" id="2825816"/>
    <lineage>
        <taxon>Viruses</taxon>
    </lineage>
</organism>